<gene>
    <name evidence="1" type="ORF">NPIL_610721</name>
</gene>
<proteinExistence type="predicted"/>
<dbReference type="AlphaFoldDB" id="A0A8X6TVT3"/>
<organism evidence="1 2">
    <name type="scientific">Nephila pilipes</name>
    <name type="common">Giant wood spider</name>
    <name type="synonym">Nephila maculata</name>
    <dbReference type="NCBI Taxonomy" id="299642"/>
    <lineage>
        <taxon>Eukaryota</taxon>
        <taxon>Metazoa</taxon>
        <taxon>Ecdysozoa</taxon>
        <taxon>Arthropoda</taxon>
        <taxon>Chelicerata</taxon>
        <taxon>Arachnida</taxon>
        <taxon>Araneae</taxon>
        <taxon>Araneomorphae</taxon>
        <taxon>Entelegynae</taxon>
        <taxon>Araneoidea</taxon>
        <taxon>Nephilidae</taxon>
        <taxon>Nephila</taxon>
    </lineage>
</organism>
<comment type="caution">
    <text evidence="1">The sequence shown here is derived from an EMBL/GenBank/DDBJ whole genome shotgun (WGS) entry which is preliminary data.</text>
</comment>
<dbReference type="EMBL" id="BMAW01114475">
    <property type="protein sequence ID" value="GFT61894.1"/>
    <property type="molecule type" value="Genomic_DNA"/>
</dbReference>
<reference evidence="1" key="1">
    <citation type="submission" date="2020-08" db="EMBL/GenBank/DDBJ databases">
        <title>Multicomponent nature underlies the extraordinary mechanical properties of spider dragline silk.</title>
        <authorList>
            <person name="Kono N."/>
            <person name="Nakamura H."/>
            <person name="Mori M."/>
            <person name="Yoshida Y."/>
            <person name="Ohtoshi R."/>
            <person name="Malay A.D."/>
            <person name="Moran D.A.P."/>
            <person name="Tomita M."/>
            <person name="Numata K."/>
            <person name="Arakawa K."/>
        </authorList>
    </citation>
    <scope>NUCLEOTIDE SEQUENCE</scope>
</reference>
<sequence length="71" mass="7960">MDSTDTSITMATKYPSNIIPMDTTDTIMEDTDTANDTSTWKAMDITDIMGITDIMDTMDITKYLLPSDNIR</sequence>
<evidence type="ECO:0000313" key="1">
    <source>
        <dbReference type="EMBL" id="GFT61894.1"/>
    </source>
</evidence>
<dbReference type="Proteomes" id="UP000887013">
    <property type="component" value="Unassembled WGS sequence"/>
</dbReference>
<protein>
    <submittedName>
        <fullName evidence="1">Uncharacterized protein</fullName>
    </submittedName>
</protein>
<keyword evidence="2" id="KW-1185">Reference proteome</keyword>
<evidence type="ECO:0000313" key="2">
    <source>
        <dbReference type="Proteomes" id="UP000887013"/>
    </source>
</evidence>
<accession>A0A8X6TVT3</accession>
<name>A0A8X6TVT3_NEPPI</name>
<feature type="non-terminal residue" evidence="1">
    <location>
        <position position="71"/>
    </location>
</feature>